<proteinExistence type="predicted"/>
<organism evidence="2 3">
    <name type="scientific">Candidatus Thiothrix anitrata</name>
    <dbReference type="NCBI Taxonomy" id="2823902"/>
    <lineage>
        <taxon>Bacteria</taxon>
        <taxon>Pseudomonadati</taxon>
        <taxon>Pseudomonadota</taxon>
        <taxon>Gammaproteobacteria</taxon>
        <taxon>Thiotrichales</taxon>
        <taxon>Thiotrichaceae</taxon>
        <taxon>Thiothrix</taxon>
    </lineage>
</organism>
<feature type="chain" id="PRO_5045619865" evidence="1">
    <location>
        <begin position="26"/>
        <end position="95"/>
    </location>
</feature>
<dbReference type="EMBL" id="CP072800">
    <property type="protein sequence ID" value="QTR50400.1"/>
    <property type="molecule type" value="Genomic_DNA"/>
</dbReference>
<feature type="signal peptide" evidence="1">
    <location>
        <begin position="1"/>
        <end position="25"/>
    </location>
</feature>
<protein>
    <submittedName>
        <fullName evidence="2">Uncharacterized protein</fullName>
    </submittedName>
</protein>
<dbReference type="RefSeq" id="WP_210227898.1">
    <property type="nucleotide sequence ID" value="NZ_CP072800.1"/>
</dbReference>
<sequence>MMRRTQWAAYGLASILLVNTSHGVAASKLAKEGNNFGDTSTESTGTYTRNPVFPYIEATTQVGKHLRNYLLQYERYIKLESLIKTLWLKRQNAER</sequence>
<accession>A0ABX7X850</accession>
<reference evidence="2 3" key="1">
    <citation type="submission" date="2021-04" db="EMBL/GenBank/DDBJ databases">
        <title>Genomics, taxonomy and metabolism of representatives of sulfur bacteria of the genus Thiothrix: Thiothrix fructosivorans QT, Thiothrix unzii A1T and three new species, Thiothrix subterranea sp. nov., Thiothrix litoralis sp. nov. and 'Candidatus Thiothrix anitrata' sp. nov.</title>
        <authorList>
            <person name="Ravin N.V."/>
            <person name="Smolyakov D."/>
            <person name="Rudenko T.S."/>
            <person name="Mardanov A.V."/>
            <person name="Beletsky A.V."/>
            <person name="Markov N.D."/>
            <person name="Fomenkov A.I."/>
            <person name="Roberts R.J."/>
            <person name="Karnachuk O.V."/>
            <person name="Novikov A."/>
            <person name="Grabovich M.Y."/>
        </authorList>
    </citation>
    <scope>NUCLEOTIDE SEQUENCE [LARGE SCALE GENOMIC DNA]</scope>
    <source>
        <strain evidence="2 3">A52</strain>
    </source>
</reference>
<keyword evidence="3" id="KW-1185">Reference proteome</keyword>
<dbReference type="Proteomes" id="UP000672027">
    <property type="component" value="Chromosome"/>
</dbReference>
<name>A0ABX7X850_9GAMM</name>
<evidence type="ECO:0000313" key="3">
    <source>
        <dbReference type="Proteomes" id="UP000672027"/>
    </source>
</evidence>
<evidence type="ECO:0000256" key="1">
    <source>
        <dbReference type="SAM" id="SignalP"/>
    </source>
</evidence>
<keyword evidence="1" id="KW-0732">Signal</keyword>
<gene>
    <name evidence="2" type="ORF">J8380_02105</name>
</gene>
<evidence type="ECO:0000313" key="2">
    <source>
        <dbReference type="EMBL" id="QTR50400.1"/>
    </source>
</evidence>